<dbReference type="GO" id="GO:0005384">
    <property type="term" value="F:manganese ion transmembrane transporter activity"/>
    <property type="evidence" value="ECO:0007669"/>
    <property type="project" value="TreeGrafter"/>
</dbReference>
<organism evidence="7 8">
    <name type="scientific">Leucobacter aridicollis</name>
    <dbReference type="NCBI Taxonomy" id="283878"/>
    <lineage>
        <taxon>Bacteria</taxon>
        <taxon>Bacillati</taxon>
        <taxon>Actinomycetota</taxon>
        <taxon>Actinomycetes</taxon>
        <taxon>Micrococcales</taxon>
        <taxon>Microbacteriaceae</taxon>
        <taxon>Leucobacter</taxon>
    </lineage>
</organism>
<feature type="transmembrane region" description="Helical" evidence="6">
    <location>
        <begin position="277"/>
        <end position="298"/>
    </location>
</feature>
<proteinExistence type="predicted"/>
<feature type="transmembrane region" description="Helical" evidence="6">
    <location>
        <begin position="195"/>
        <end position="215"/>
    </location>
</feature>
<feature type="transmembrane region" description="Helical" evidence="6">
    <location>
        <begin position="131"/>
        <end position="149"/>
    </location>
</feature>
<dbReference type="NCBIfam" id="NF037982">
    <property type="entry name" value="Nramp_1"/>
    <property type="match status" value="1"/>
</dbReference>
<keyword evidence="5 6" id="KW-0472">Membrane</keyword>
<keyword evidence="2" id="KW-0813">Transport</keyword>
<comment type="subcellular location">
    <subcellularLocation>
        <location evidence="1">Membrane</location>
        <topology evidence="1">Multi-pass membrane protein</topology>
    </subcellularLocation>
</comment>
<protein>
    <submittedName>
        <fullName evidence="7">Mn2+/Fe2+ NRAMP family transporter</fullName>
    </submittedName>
</protein>
<evidence type="ECO:0000256" key="3">
    <source>
        <dbReference type="ARBA" id="ARBA00022692"/>
    </source>
</evidence>
<evidence type="ECO:0000256" key="6">
    <source>
        <dbReference type="SAM" id="Phobius"/>
    </source>
</evidence>
<reference evidence="7 8" key="1">
    <citation type="submission" date="2020-07" db="EMBL/GenBank/DDBJ databases">
        <title>Sequencing the genomes of 1000 actinobacteria strains.</title>
        <authorList>
            <person name="Klenk H.-P."/>
        </authorList>
    </citation>
    <scope>NUCLEOTIDE SEQUENCE [LARGE SCALE GENOMIC DNA]</scope>
    <source>
        <strain evidence="7 8">DSM 17380</strain>
    </source>
</reference>
<feature type="transmembrane region" description="Helical" evidence="6">
    <location>
        <begin position="384"/>
        <end position="406"/>
    </location>
</feature>
<evidence type="ECO:0000313" key="7">
    <source>
        <dbReference type="EMBL" id="NYD26230.1"/>
    </source>
</evidence>
<dbReference type="AlphaFoldDB" id="A0A852RBH3"/>
<feature type="transmembrane region" description="Helical" evidence="6">
    <location>
        <begin position="319"/>
        <end position="343"/>
    </location>
</feature>
<dbReference type="RefSeq" id="WP_185986497.1">
    <property type="nucleotide sequence ID" value="NZ_BAAALZ010000002.1"/>
</dbReference>
<feature type="transmembrane region" description="Helical" evidence="6">
    <location>
        <begin position="235"/>
        <end position="257"/>
    </location>
</feature>
<dbReference type="GO" id="GO:0015086">
    <property type="term" value="F:cadmium ion transmembrane transporter activity"/>
    <property type="evidence" value="ECO:0007669"/>
    <property type="project" value="TreeGrafter"/>
</dbReference>
<dbReference type="GO" id="GO:0034755">
    <property type="term" value="P:iron ion transmembrane transport"/>
    <property type="evidence" value="ECO:0007669"/>
    <property type="project" value="TreeGrafter"/>
</dbReference>
<dbReference type="PANTHER" id="PTHR11706">
    <property type="entry name" value="SOLUTE CARRIER PROTEIN FAMILY 11 MEMBER"/>
    <property type="match status" value="1"/>
</dbReference>
<feature type="transmembrane region" description="Helical" evidence="6">
    <location>
        <begin position="156"/>
        <end position="175"/>
    </location>
</feature>
<comment type="caution">
    <text evidence="7">The sequence shown here is derived from an EMBL/GenBank/DDBJ whole genome shotgun (WGS) entry which is preliminary data.</text>
</comment>
<dbReference type="Proteomes" id="UP000586095">
    <property type="component" value="Unassembled WGS sequence"/>
</dbReference>
<dbReference type="Pfam" id="PF01566">
    <property type="entry name" value="Nramp"/>
    <property type="match status" value="1"/>
</dbReference>
<dbReference type="GO" id="GO:0005886">
    <property type="term" value="C:plasma membrane"/>
    <property type="evidence" value="ECO:0007669"/>
    <property type="project" value="TreeGrafter"/>
</dbReference>
<dbReference type="PANTHER" id="PTHR11706:SF33">
    <property type="entry name" value="NATURAL RESISTANCE-ASSOCIATED MACROPHAGE PROTEIN 2"/>
    <property type="match status" value="1"/>
</dbReference>
<name>A0A852RBH3_9MICO</name>
<keyword evidence="3 6" id="KW-0812">Transmembrane</keyword>
<evidence type="ECO:0000256" key="5">
    <source>
        <dbReference type="ARBA" id="ARBA00023136"/>
    </source>
</evidence>
<feature type="transmembrane region" description="Helical" evidence="6">
    <location>
        <begin position="53"/>
        <end position="72"/>
    </location>
</feature>
<dbReference type="EMBL" id="JACCBD010000001">
    <property type="protein sequence ID" value="NYD26230.1"/>
    <property type="molecule type" value="Genomic_DNA"/>
</dbReference>
<feature type="transmembrane region" description="Helical" evidence="6">
    <location>
        <begin position="26"/>
        <end position="47"/>
    </location>
</feature>
<feature type="transmembrane region" description="Helical" evidence="6">
    <location>
        <begin position="93"/>
        <end position="111"/>
    </location>
</feature>
<dbReference type="InterPro" id="IPR001046">
    <property type="entry name" value="NRAMP_fam"/>
</dbReference>
<feature type="transmembrane region" description="Helical" evidence="6">
    <location>
        <begin position="349"/>
        <end position="372"/>
    </location>
</feature>
<keyword evidence="4 6" id="KW-1133">Transmembrane helix</keyword>
<accession>A0A852RBH3</accession>
<evidence type="ECO:0000256" key="4">
    <source>
        <dbReference type="ARBA" id="ARBA00022989"/>
    </source>
</evidence>
<gene>
    <name evidence="7" type="ORF">BJ960_001033</name>
</gene>
<keyword evidence="8" id="KW-1185">Reference proteome</keyword>
<evidence type="ECO:0000313" key="8">
    <source>
        <dbReference type="Proteomes" id="UP000586095"/>
    </source>
</evidence>
<evidence type="ECO:0000256" key="2">
    <source>
        <dbReference type="ARBA" id="ARBA00022448"/>
    </source>
</evidence>
<sequence length="410" mass="41839">MTSTLATSPAPGTSPKRGFFSSIGPAFITAALVFGPGSIATASAMGASFGYELIWVPVIATILMLCFVNIGVRIGLTTDKSILGTVAHRLTGIVAIIVGLGSFLVVTSFQAGNSAGTGAAGQLLFGGDPRFFAVLFTVIGLIFVWIPKFYPALEKLMVVVIIVLLVAMITTAVVSKPDLGAVVGGLVPSIPDGSIPLIVGLAATTFSIVGALYQIQLVREKGWTSGDFKLARRDAVLGTLILGALSTVIMIAAAATLNPAGIEANSPAALAQILEPIGSWAVWLFAIGLWAAAFSSLLGNSTIGGSMLAGVFKLDGGGLASAPVKACISLVIVLGGVIATAFGGIPIQLIITAQAVTIIVVPLIGAVMVFLGRHRDRGALRIKTPQLVLALFGLAFLLFLAGSYVVKLAG</sequence>
<evidence type="ECO:0000256" key="1">
    <source>
        <dbReference type="ARBA" id="ARBA00004141"/>
    </source>
</evidence>